<feature type="compositionally biased region" description="Polar residues" evidence="1">
    <location>
        <begin position="98"/>
        <end position="109"/>
    </location>
</feature>
<evidence type="ECO:0000313" key="3">
    <source>
        <dbReference type="Proteomes" id="UP000325313"/>
    </source>
</evidence>
<feature type="region of interest" description="Disordered" evidence="1">
    <location>
        <begin position="1"/>
        <end position="29"/>
    </location>
</feature>
<gene>
    <name evidence="2" type="ORF">PGTUg99_030868</name>
</gene>
<proteinExistence type="predicted"/>
<accession>A0A5B0SL63</accession>
<dbReference type="EMBL" id="VDEP01000004">
    <property type="protein sequence ID" value="KAA1138099.1"/>
    <property type="molecule type" value="Genomic_DNA"/>
</dbReference>
<feature type="compositionally biased region" description="Basic and acidic residues" evidence="1">
    <location>
        <begin position="233"/>
        <end position="248"/>
    </location>
</feature>
<protein>
    <submittedName>
        <fullName evidence="2">Uncharacterized protein</fullName>
    </submittedName>
</protein>
<feature type="region of interest" description="Disordered" evidence="1">
    <location>
        <begin position="326"/>
        <end position="348"/>
    </location>
</feature>
<feature type="region of interest" description="Disordered" evidence="1">
    <location>
        <begin position="93"/>
        <end position="149"/>
    </location>
</feature>
<reference evidence="2 3" key="1">
    <citation type="submission" date="2019-05" db="EMBL/GenBank/DDBJ databases">
        <title>Emergence of the Ug99 lineage of the wheat stem rust pathogen through somatic hybridization.</title>
        <authorList>
            <person name="Li F."/>
            <person name="Upadhyaya N.M."/>
            <person name="Sperschneider J."/>
            <person name="Matny O."/>
            <person name="Nguyen-Phuc H."/>
            <person name="Mago R."/>
            <person name="Raley C."/>
            <person name="Miller M.E."/>
            <person name="Silverstein K.A.T."/>
            <person name="Henningsen E."/>
            <person name="Hirsch C.D."/>
            <person name="Visser B."/>
            <person name="Pretorius Z.A."/>
            <person name="Steffenson B.J."/>
            <person name="Schwessinger B."/>
            <person name="Dodds P.N."/>
            <person name="Figueroa M."/>
        </authorList>
    </citation>
    <scope>NUCLEOTIDE SEQUENCE [LARGE SCALE GENOMIC DNA]</scope>
    <source>
        <strain evidence="2 3">Ug99</strain>
    </source>
</reference>
<comment type="caution">
    <text evidence="2">The sequence shown here is derived from an EMBL/GenBank/DDBJ whole genome shotgun (WGS) entry which is preliminary data.</text>
</comment>
<dbReference type="Proteomes" id="UP000325313">
    <property type="component" value="Unassembled WGS sequence"/>
</dbReference>
<sequence length="348" mass="39569">MPSEEPIPNLGSSHSEHEGSHEENITDDGQDVEVAVFFTIYVNMPPRQGHRGMITWKVYVSNSASGLFSQRNNMILTPGIFEEWKDEIRHSRRGQAKISIQQPKPSQESTADEEAAVEGALHEMHGANGGPSENRDQPGNITKCNKREEETPPLNDFALSATICELYNIHCQAGNLHRSFPVFRNPINSTKAIILNPSAMGIWAEAILKPEPGVDLHHPPSSLRYQKIKNHNNRRDSPRPPTNNREHSPNPIFSTRNDTTLDEYLDFCHFPRDRWFKALQDFCNEQYVKNYQIFTTNLVVNSLVNDYHFPVGLVASLRENVPRFTANLRANPRRQTSARGQSEDEDHK</sequence>
<dbReference type="AlphaFoldDB" id="A0A5B0SL63"/>
<name>A0A5B0SL63_PUCGR</name>
<feature type="region of interest" description="Disordered" evidence="1">
    <location>
        <begin position="218"/>
        <end position="255"/>
    </location>
</feature>
<evidence type="ECO:0000256" key="1">
    <source>
        <dbReference type="SAM" id="MobiDB-lite"/>
    </source>
</evidence>
<feature type="compositionally biased region" description="Basic and acidic residues" evidence="1">
    <location>
        <begin position="14"/>
        <end position="24"/>
    </location>
</feature>
<organism evidence="2 3">
    <name type="scientific">Puccinia graminis f. sp. tritici</name>
    <dbReference type="NCBI Taxonomy" id="56615"/>
    <lineage>
        <taxon>Eukaryota</taxon>
        <taxon>Fungi</taxon>
        <taxon>Dikarya</taxon>
        <taxon>Basidiomycota</taxon>
        <taxon>Pucciniomycotina</taxon>
        <taxon>Pucciniomycetes</taxon>
        <taxon>Pucciniales</taxon>
        <taxon>Pucciniaceae</taxon>
        <taxon>Puccinia</taxon>
    </lineage>
</organism>
<evidence type="ECO:0000313" key="2">
    <source>
        <dbReference type="EMBL" id="KAA1138099.1"/>
    </source>
</evidence>